<dbReference type="Pfam" id="PF01571">
    <property type="entry name" value="GCV_T"/>
    <property type="match status" value="1"/>
</dbReference>
<dbReference type="SUPFAM" id="SSF103025">
    <property type="entry name" value="Folate-binding domain"/>
    <property type="match status" value="1"/>
</dbReference>
<dbReference type="EC" id="2.1.2.10" evidence="2 7"/>
<comment type="caution">
    <text evidence="11">The sequence shown here is derived from an EMBL/GenBank/DDBJ whole genome shotgun (WGS) entry which is preliminary data.</text>
</comment>
<dbReference type="PANTHER" id="PTHR43757:SF2">
    <property type="entry name" value="AMINOMETHYLTRANSFERASE, MITOCHONDRIAL"/>
    <property type="match status" value="1"/>
</dbReference>
<dbReference type="GO" id="GO:0008483">
    <property type="term" value="F:transaminase activity"/>
    <property type="evidence" value="ECO:0007669"/>
    <property type="project" value="UniProtKB-KW"/>
</dbReference>
<evidence type="ECO:0000256" key="4">
    <source>
        <dbReference type="ARBA" id="ARBA00022679"/>
    </source>
</evidence>
<dbReference type="OrthoDB" id="9774591at2"/>
<evidence type="ECO:0000256" key="5">
    <source>
        <dbReference type="ARBA" id="ARBA00031395"/>
    </source>
</evidence>
<dbReference type="FunFam" id="4.10.1250.10:FF:000001">
    <property type="entry name" value="Aminomethyltransferase"/>
    <property type="match status" value="1"/>
</dbReference>
<dbReference type="NCBIfam" id="NF001567">
    <property type="entry name" value="PRK00389.1"/>
    <property type="match status" value="1"/>
</dbReference>
<evidence type="ECO:0000256" key="6">
    <source>
        <dbReference type="ARBA" id="ARBA00047665"/>
    </source>
</evidence>
<dbReference type="Gene3D" id="2.40.30.110">
    <property type="entry name" value="Aminomethyltransferase beta-barrel domains"/>
    <property type="match status" value="1"/>
</dbReference>
<dbReference type="NCBIfam" id="TIGR00528">
    <property type="entry name" value="gcvT"/>
    <property type="match status" value="1"/>
</dbReference>
<dbReference type="InterPro" id="IPR027266">
    <property type="entry name" value="TrmE/GcvT-like"/>
</dbReference>
<dbReference type="GO" id="GO:0004047">
    <property type="term" value="F:aminomethyltransferase activity"/>
    <property type="evidence" value="ECO:0007669"/>
    <property type="project" value="UniProtKB-UniRule"/>
</dbReference>
<dbReference type="PIRSF" id="PIRSF006487">
    <property type="entry name" value="GcvT"/>
    <property type="match status" value="1"/>
</dbReference>
<dbReference type="InterPro" id="IPR006223">
    <property type="entry name" value="GcvT"/>
</dbReference>
<dbReference type="RefSeq" id="WP_111325460.1">
    <property type="nucleotide sequence ID" value="NZ_BIFX01000001.1"/>
</dbReference>
<evidence type="ECO:0000256" key="7">
    <source>
        <dbReference type="HAMAP-Rule" id="MF_00259"/>
    </source>
</evidence>
<feature type="domain" description="GCVT N-terminal" evidence="9">
    <location>
        <begin position="16"/>
        <end position="273"/>
    </location>
</feature>
<keyword evidence="11" id="KW-0489">Methyltransferase</keyword>
<dbReference type="HAMAP" id="MF_00259">
    <property type="entry name" value="GcvT"/>
    <property type="match status" value="1"/>
</dbReference>
<sequence>MSTQDNAVNQLKRTPLYEEHRSLGARLVEFGGWEMPVQYSGILQEHQAVRTKAGLFDVSHMGEFKVEGKDAEAFLQYLVPNNVARLAVHQALYTQLCNPEGNTLDDLLIYRLSEEHFMLVVNAANIQKDLAWIQGHATKFASVTITDQSDTTSLLALQGPLAQTILQPLTSTDLSALKYYHFLPGQVAGYTCLISRTGYTGEDGFELYCSSADVVALWRKLLEAGQPHGLLPAGLGARDTLRLEAAYCLYGHELDEQTNPLEAGLGWTVKLKKPGEFIGRAALEKVKAEGLKRKLVGVEMIERGIPRGGYALYASDQQIGILTSGAPGPTVQKNIGLGYVETPFAVEGTQIQVDIRGKRVAAQIVALPFYKRAQ</sequence>
<reference evidence="11 12" key="1">
    <citation type="submission" date="2018-06" db="EMBL/GenBank/DDBJ databases">
        <title>Genomic Encyclopedia of Archaeal and Bacterial Type Strains, Phase II (KMG-II): from individual species to whole genera.</title>
        <authorList>
            <person name="Goeker M."/>
        </authorList>
    </citation>
    <scope>NUCLEOTIDE SEQUENCE [LARGE SCALE GENOMIC DNA]</scope>
    <source>
        <strain evidence="11 12">ATCC BAA-1881</strain>
    </source>
</reference>
<dbReference type="InterPro" id="IPR006222">
    <property type="entry name" value="GCVT_N"/>
</dbReference>
<protein>
    <recommendedName>
        <fullName evidence="2 7">Aminomethyltransferase</fullName>
        <ecNumber evidence="2 7">2.1.2.10</ecNumber>
    </recommendedName>
    <alternativeName>
        <fullName evidence="5 7">Glycine cleavage system T protein</fullName>
    </alternativeName>
</protein>
<dbReference type="EMBL" id="QKUF01000028">
    <property type="protein sequence ID" value="PZW22967.1"/>
    <property type="molecule type" value="Genomic_DNA"/>
</dbReference>
<dbReference type="Gene3D" id="3.30.1360.120">
    <property type="entry name" value="Probable tRNA modification gtpase trme, domain 1"/>
    <property type="match status" value="1"/>
</dbReference>
<comment type="similarity">
    <text evidence="1 7">Belongs to the GcvT family.</text>
</comment>
<dbReference type="InterPro" id="IPR028896">
    <property type="entry name" value="GcvT/YgfZ/DmdA"/>
</dbReference>
<evidence type="ECO:0000256" key="2">
    <source>
        <dbReference type="ARBA" id="ARBA00012616"/>
    </source>
</evidence>
<proteinExistence type="inferred from homology"/>
<comment type="function">
    <text evidence="7">The glycine cleavage system catalyzes the degradation of glycine.</text>
</comment>
<dbReference type="GO" id="GO:0005960">
    <property type="term" value="C:glycine cleavage complex"/>
    <property type="evidence" value="ECO:0007669"/>
    <property type="project" value="InterPro"/>
</dbReference>
<accession>A0A326U0U7</accession>
<dbReference type="Gene3D" id="3.30.70.1400">
    <property type="entry name" value="Aminomethyltransferase beta-barrel domains"/>
    <property type="match status" value="1"/>
</dbReference>
<evidence type="ECO:0000259" key="10">
    <source>
        <dbReference type="Pfam" id="PF08669"/>
    </source>
</evidence>
<dbReference type="GO" id="GO:0008168">
    <property type="term" value="F:methyltransferase activity"/>
    <property type="evidence" value="ECO:0007669"/>
    <property type="project" value="UniProtKB-KW"/>
</dbReference>
<comment type="catalytic activity">
    <reaction evidence="6 7">
        <text>N(6)-[(R)-S(8)-aminomethyldihydrolipoyl]-L-lysyl-[protein] + (6S)-5,6,7,8-tetrahydrofolate = N(6)-[(R)-dihydrolipoyl]-L-lysyl-[protein] + (6R)-5,10-methylene-5,6,7,8-tetrahydrofolate + NH4(+)</text>
        <dbReference type="Rhea" id="RHEA:16945"/>
        <dbReference type="Rhea" id="RHEA-COMP:10475"/>
        <dbReference type="Rhea" id="RHEA-COMP:10492"/>
        <dbReference type="ChEBI" id="CHEBI:15636"/>
        <dbReference type="ChEBI" id="CHEBI:28938"/>
        <dbReference type="ChEBI" id="CHEBI:57453"/>
        <dbReference type="ChEBI" id="CHEBI:83100"/>
        <dbReference type="ChEBI" id="CHEBI:83143"/>
        <dbReference type="EC" id="2.1.2.10"/>
    </reaction>
</comment>
<dbReference type="AlphaFoldDB" id="A0A326U0U7"/>
<evidence type="ECO:0000259" key="9">
    <source>
        <dbReference type="Pfam" id="PF01571"/>
    </source>
</evidence>
<evidence type="ECO:0000313" key="12">
    <source>
        <dbReference type="Proteomes" id="UP000248806"/>
    </source>
</evidence>
<organism evidence="11 12">
    <name type="scientific">Thermosporothrix hazakensis</name>
    <dbReference type="NCBI Taxonomy" id="644383"/>
    <lineage>
        <taxon>Bacteria</taxon>
        <taxon>Bacillati</taxon>
        <taxon>Chloroflexota</taxon>
        <taxon>Ktedonobacteria</taxon>
        <taxon>Ktedonobacterales</taxon>
        <taxon>Thermosporotrichaceae</taxon>
        <taxon>Thermosporothrix</taxon>
    </lineage>
</organism>
<evidence type="ECO:0000313" key="11">
    <source>
        <dbReference type="EMBL" id="PZW22967.1"/>
    </source>
</evidence>
<dbReference type="Pfam" id="PF08669">
    <property type="entry name" value="GCV_T_C"/>
    <property type="match status" value="1"/>
</dbReference>
<keyword evidence="12" id="KW-1185">Reference proteome</keyword>
<dbReference type="InterPro" id="IPR029043">
    <property type="entry name" value="GcvT/YgfZ_C"/>
</dbReference>
<dbReference type="PANTHER" id="PTHR43757">
    <property type="entry name" value="AMINOMETHYLTRANSFERASE"/>
    <property type="match status" value="1"/>
</dbReference>
<dbReference type="GO" id="GO:0032259">
    <property type="term" value="P:methylation"/>
    <property type="evidence" value="ECO:0007669"/>
    <property type="project" value="UniProtKB-KW"/>
</dbReference>
<keyword evidence="3 7" id="KW-0032">Aminotransferase</keyword>
<evidence type="ECO:0000256" key="8">
    <source>
        <dbReference type="PIRSR" id="PIRSR006487-1"/>
    </source>
</evidence>
<dbReference type="Proteomes" id="UP000248806">
    <property type="component" value="Unassembled WGS sequence"/>
</dbReference>
<gene>
    <name evidence="7" type="primary">gcvT</name>
    <name evidence="11" type="ORF">EI42_05179</name>
</gene>
<dbReference type="GO" id="GO:0019464">
    <property type="term" value="P:glycine decarboxylation via glycine cleavage system"/>
    <property type="evidence" value="ECO:0007669"/>
    <property type="project" value="UniProtKB-UniRule"/>
</dbReference>
<feature type="binding site" evidence="8">
    <location>
        <position position="206"/>
    </location>
    <ligand>
        <name>substrate</name>
    </ligand>
</feature>
<dbReference type="InterPro" id="IPR013977">
    <property type="entry name" value="GcvT_C"/>
</dbReference>
<evidence type="ECO:0000256" key="3">
    <source>
        <dbReference type="ARBA" id="ARBA00022576"/>
    </source>
</evidence>
<name>A0A326U0U7_THEHA</name>
<comment type="subunit">
    <text evidence="7">The glycine cleavage system is composed of four proteins: P, T, L and H.</text>
</comment>
<feature type="domain" description="Aminomethyltransferase C-terminal" evidence="10">
    <location>
        <begin position="293"/>
        <end position="371"/>
    </location>
</feature>
<dbReference type="Gene3D" id="4.10.1250.10">
    <property type="entry name" value="Aminomethyltransferase fragment"/>
    <property type="match status" value="1"/>
</dbReference>
<dbReference type="GO" id="GO:0005829">
    <property type="term" value="C:cytosol"/>
    <property type="evidence" value="ECO:0007669"/>
    <property type="project" value="TreeGrafter"/>
</dbReference>
<keyword evidence="4 7" id="KW-0808">Transferase</keyword>
<dbReference type="SUPFAM" id="SSF101790">
    <property type="entry name" value="Aminomethyltransferase beta-barrel domain"/>
    <property type="match status" value="1"/>
</dbReference>
<evidence type="ECO:0000256" key="1">
    <source>
        <dbReference type="ARBA" id="ARBA00008609"/>
    </source>
</evidence>
<dbReference type="InterPro" id="IPR022903">
    <property type="entry name" value="GcvT_bac"/>
</dbReference>
<dbReference type="FunFam" id="3.30.70.1400:FF:000001">
    <property type="entry name" value="Aminomethyltransferase"/>
    <property type="match status" value="1"/>
</dbReference>
<dbReference type="FunFam" id="2.40.30.110:FF:000003">
    <property type="entry name" value="Aminomethyltransferase"/>
    <property type="match status" value="1"/>
</dbReference>